<dbReference type="Proteomes" id="UP001596292">
    <property type="component" value="Unassembled WGS sequence"/>
</dbReference>
<proteinExistence type="predicted"/>
<sequence length="45" mass="4986">MPVAYGLVRTDAKAFALLRRQRLIHALLTMGDEARLLCESLFGAP</sequence>
<evidence type="ECO:0000313" key="2">
    <source>
        <dbReference type="Proteomes" id="UP001596292"/>
    </source>
</evidence>
<name>A0ABW2BDC4_9HYPH</name>
<keyword evidence="2" id="KW-1185">Reference proteome</keyword>
<gene>
    <name evidence="1" type="ORF">ACFQE0_00865</name>
</gene>
<dbReference type="RefSeq" id="WP_378966185.1">
    <property type="nucleotide sequence ID" value="NZ_JBHSWN010000001.1"/>
</dbReference>
<evidence type="ECO:0000313" key="1">
    <source>
        <dbReference type="EMBL" id="MFC6788304.1"/>
    </source>
</evidence>
<comment type="caution">
    <text evidence="1">The sequence shown here is derived from an EMBL/GenBank/DDBJ whole genome shotgun (WGS) entry which is preliminary data.</text>
</comment>
<reference evidence="2" key="1">
    <citation type="journal article" date="2019" name="Int. J. Syst. Evol. Microbiol.">
        <title>The Global Catalogue of Microorganisms (GCM) 10K type strain sequencing project: providing services to taxonomists for standard genome sequencing and annotation.</title>
        <authorList>
            <consortium name="The Broad Institute Genomics Platform"/>
            <consortium name="The Broad Institute Genome Sequencing Center for Infectious Disease"/>
            <person name="Wu L."/>
            <person name="Ma J."/>
        </authorList>
    </citation>
    <scope>NUCLEOTIDE SEQUENCE [LARGE SCALE GENOMIC DNA]</scope>
    <source>
        <strain evidence="2">CCUG 48316</strain>
    </source>
</reference>
<dbReference type="EMBL" id="JBHSWN010000001">
    <property type="protein sequence ID" value="MFC6788304.1"/>
    <property type="molecule type" value="Genomic_DNA"/>
</dbReference>
<protein>
    <submittedName>
        <fullName evidence="1">Uncharacterized protein</fullName>
    </submittedName>
</protein>
<organism evidence="1 2">
    <name type="scientific">Methylobacterium komagatae</name>
    <dbReference type="NCBI Taxonomy" id="374425"/>
    <lineage>
        <taxon>Bacteria</taxon>
        <taxon>Pseudomonadati</taxon>
        <taxon>Pseudomonadota</taxon>
        <taxon>Alphaproteobacteria</taxon>
        <taxon>Hyphomicrobiales</taxon>
        <taxon>Methylobacteriaceae</taxon>
        <taxon>Methylobacterium</taxon>
    </lineage>
</organism>
<accession>A0ABW2BDC4</accession>